<name>A0A383B4E2_9ZZZZ</name>
<organism evidence="1">
    <name type="scientific">marine metagenome</name>
    <dbReference type="NCBI Taxonomy" id="408172"/>
    <lineage>
        <taxon>unclassified sequences</taxon>
        <taxon>metagenomes</taxon>
        <taxon>ecological metagenomes</taxon>
    </lineage>
</organism>
<dbReference type="EMBL" id="UINC01197022">
    <property type="protein sequence ID" value="SVE14295.1"/>
    <property type="molecule type" value="Genomic_DNA"/>
</dbReference>
<gene>
    <name evidence="1" type="ORF">METZ01_LOCUS467149</name>
</gene>
<feature type="non-terminal residue" evidence="1">
    <location>
        <position position="29"/>
    </location>
</feature>
<dbReference type="AlphaFoldDB" id="A0A383B4E2"/>
<reference evidence="1" key="1">
    <citation type="submission" date="2018-05" db="EMBL/GenBank/DDBJ databases">
        <authorList>
            <person name="Lanie J.A."/>
            <person name="Ng W.-L."/>
            <person name="Kazmierczak K.M."/>
            <person name="Andrzejewski T.M."/>
            <person name="Davidsen T.M."/>
            <person name="Wayne K.J."/>
            <person name="Tettelin H."/>
            <person name="Glass J.I."/>
            <person name="Rusch D."/>
            <person name="Podicherti R."/>
            <person name="Tsui H.-C.T."/>
            <person name="Winkler M.E."/>
        </authorList>
    </citation>
    <scope>NUCLEOTIDE SEQUENCE</scope>
</reference>
<evidence type="ECO:0000313" key="1">
    <source>
        <dbReference type="EMBL" id="SVE14295.1"/>
    </source>
</evidence>
<protein>
    <submittedName>
        <fullName evidence="1">Uncharacterized protein</fullName>
    </submittedName>
</protein>
<proteinExistence type="predicted"/>
<accession>A0A383B4E2</accession>
<feature type="non-terminal residue" evidence="1">
    <location>
        <position position="1"/>
    </location>
</feature>
<sequence>VYAISKLAEYYQSQFNLFFAGQTVLNLVA</sequence>